<evidence type="ECO:0000256" key="1">
    <source>
        <dbReference type="SAM" id="Phobius"/>
    </source>
</evidence>
<dbReference type="EMBL" id="JACIGO010000002">
    <property type="protein sequence ID" value="MBB4289659.1"/>
    <property type="molecule type" value="Genomic_DNA"/>
</dbReference>
<dbReference type="Proteomes" id="UP000538507">
    <property type="component" value="Unassembled WGS sequence"/>
</dbReference>
<keyword evidence="1" id="KW-1133">Transmembrane helix</keyword>
<feature type="transmembrane region" description="Helical" evidence="1">
    <location>
        <begin position="91"/>
        <end position="108"/>
    </location>
</feature>
<name>A0AAE2MHZ6_RHILE</name>
<evidence type="ECO:0000313" key="3">
    <source>
        <dbReference type="Proteomes" id="UP000538507"/>
    </source>
</evidence>
<keyword evidence="1" id="KW-0472">Membrane</keyword>
<reference evidence="2 3" key="1">
    <citation type="submission" date="2020-08" db="EMBL/GenBank/DDBJ databases">
        <title>Genomic Encyclopedia of Type Strains, Phase IV (KMG-V): Genome sequencing to study the core and pangenomes of soil and plant-associated prokaryotes.</title>
        <authorList>
            <person name="Whitman W."/>
        </authorList>
    </citation>
    <scope>NUCLEOTIDE SEQUENCE [LARGE SCALE GENOMIC DNA]</scope>
    <source>
        <strain evidence="2 3">SEMIA 415</strain>
    </source>
</reference>
<protein>
    <submittedName>
        <fullName evidence="2">Uncharacterized protein</fullName>
    </submittedName>
</protein>
<proteinExistence type="predicted"/>
<gene>
    <name evidence="2" type="ORF">GGE16_001699</name>
</gene>
<keyword evidence="1" id="KW-0812">Transmembrane</keyword>
<accession>A0AAE2MHZ6</accession>
<comment type="caution">
    <text evidence="2">The sequence shown here is derived from an EMBL/GenBank/DDBJ whole genome shotgun (WGS) entry which is preliminary data.</text>
</comment>
<evidence type="ECO:0000313" key="2">
    <source>
        <dbReference type="EMBL" id="MBB4289659.1"/>
    </source>
</evidence>
<organism evidence="2 3">
    <name type="scientific">Rhizobium leguminosarum</name>
    <dbReference type="NCBI Taxonomy" id="384"/>
    <lineage>
        <taxon>Bacteria</taxon>
        <taxon>Pseudomonadati</taxon>
        <taxon>Pseudomonadota</taxon>
        <taxon>Alphaproteobacteria</taxon>
        <taxon>Hyphomicrobiales</taxon>
        <taxon>Rhizobiaceae</taxon>
        <taxon>Rhizobium/Agrobacterium group</taxon>
        <taxon>Rhizobium</taxon>
    </lineage>
</organism>
<dbReference type="AlphaFoldDB" id="A0AAE2MHZ6"/>
<dbReference type="RefSeq" id="WP_246718253.1">
    <property type="nucleotide sequence ID" value="NZ_JACHAZ010000001.1"/>
</dbReference>
<sequence length="114" mass="12596">MPEHIPSVKMFRLSCRFMKPTFGRRRPALPERKRIEAAPAPGNDALYDWRKIGQYARNGALALLIAAKLAIAATHVAALDTSYSFSEYGPPMAALVIFILGGLWLLGVKPTDRD</sequence>
<feature type="transmembrane region" description="Helical" evidence="1">
    <location>
        <begin position="60"/>
        <end position="79"/>
    </location>
</feature>